<protein>
    <submittedName>
        <fullName evidence="6">Translation machinery-associated protein 46</fullName>
    </submittedName>
</protein>
<dbReference type="InterPro" id="IPR000571">
    <property type="entry name" value="Znf_CCCH"/>
</dbReference>
<feature type="zinc finger region" description="C3H1-type" evidence="4">
    <location>
        <begin position="165"/>
        <end position="203"/>
    </location>
</feature>
<evidence type="ECO:0000313" key="7">
    <source>
        <dbReference type="Proteomes" id="UP001151516"/>
    </source>
</evidence>
<dbReference type="Gene3D" id="4.10.1000.10">
    <property type="entry name" value="Zinc finger, CCCH-type"/>
    <property type="match status" value="1"/>
</dbReference>
<dbReference type="GO" id="GO:0003729">
    <property type="term" value="F:mRNA binding"/>
    <property type="evidence" value="ECO:0007669"/>
    <property type="project" value="TreeGrafter"/>
</dbReference>
<accession>A0A9W8L674</accession>
<gene>
    <name evidence="6" type="primary">TMA46</name>
    <name evidence="6" type="ORF">IWW39_001377</name>
</gene>
<dbReference type="Gene3D" id="6.20.400.10">
    <property type="match status" value="1"/>
</dbReference>
<evidence type="ECO:0000259" key="5">
    <source>
        <dbReference type="PROSITE" id="PS50103"/>
    </source>
</evidence>
<dbReference type="SMART" id="SM00356">
    <property type="entry name" value="ZnF_C3H1"/>
    <property type="match status" value="2"/>
</dbReference>
<dbReference type="Pfam" id="PF16543">
    <property type="entry name" value="DFRP_C"/>
    <property type="match status" value="1"/>
</dbReference>
<keyword evidence="7" id="KW-1185">Reference proteome</keyword>
<feature type="zinc finger region" description="C3H1-type" evidence="4">
    <location>
        <begin position="93"/>
        <end position="120"/>
    </location>
</feature>
<sequence length="363" mass="41164">MPPKSKKNETKEKKKTIEDKTFGLKNKNKSAKVGKYVQQVEQQVMSATSRKARKAEDEKLAAAAKKLEDKKKQEELAQLFKPVIQQKVPFGVNPKTVLCEFFKAGACTKGDRCKFSHDTAVERKGTKMDVYTDKRDGADINDTMDKWNEERLEQVVLSKHGNPQTTTTIVCKYFLEAIETRKYGWFWECPNGGDKCKYKHALPPGFVLKKDKKKESEVDEISLEEFLETERHRLGSNLTPVTLESFTKWKAERTLRREADEVKAKAAKEKAFKAGKLGNMSGRDYFEFNPEMYDGMDEGGANEGDAFDFAVYRNVDGGYQQDTDYAEKAMSEMRIEEQGGGADAPVTNEALFAAEEDLSDDDE</sequence>
<comment type="caution">
    <text evidence="6">The sequence shown here is derived from an EMBL/GenBank/DDBJ whole genome shotgun (WGS) entry which is preliminary data.</text>
</comment>
<dbReference type="EMBL" id="JANBTX010000023">
    <property type="protein sequence ID" value="KAJ2689573.1"/>
    <property type="molecule type" value="Genomic_DNA"/>
</dbReference>
<organism evidence="6 7">
    <name type="scientific">Coemansia spiralis</name>
    <dbReference type="NCBI Taxonomy" id="417178"/>
    <lineage>
        <taxon>Eukaryota</taxon>
        <taxon>Fungi</taxon>
        <taxon>Fungi incertae sedis</taxon>
        <taxon>Zoopagomycota</taxon>
        <taxon>Kickxellomycotina</taxon>
        <taxon>Kickxellomycetes</taxon>
        <taxon>Kickxellales</taxon>
        <taxon>Kickxellaceae</taxon>
        <taxon>Coemansia</taxon>
    </lineage>
</organism>
<dbReference type="SUPFAM" id="SSF90229">
    <property type="entry name" value="CCCH zinc finger"/>
    <property type="match status" value="1"/>
</dbReference>
<dbReference type="GO" id="GO:0008270">
    <property type="term" value="F:zinc ion binding"/>
    <property type="evidence" value="ECO:0007669"/>
    <property type="project" value="UniProtKB-KW"/>
</dbReference>
<reference evidence="6" key="1">
    <citation type="submission" date="2022-07" db="EMBL/GenBank/DDBJ databases">
        <title>Phylogenomic reconstructions and comparative analyses of Kickxellomycotina fungi.</title>
        <authorList>
            <person name="Reynolds N.K."/>
            <person name="Stajich J.E."/>
            <person name="Barry K."/>
            <person name="Grigoriev I.V."/>
            <person name="Crous P."/>
            <person name="Smith M.E."/>
        </authorList>
    </citation>
    <scope>NUCLEOTIDE SEQUENCE</scope>
    <source>
        <strain evidence="6">CBS 109367</strain>
    </source>
</reference>
<dbReference type="Pfam" id="PF00642">
    <property type="entry name" value="zf-CCCH"/>
    <property type="match status" value="1"/>
</dbReference>
<keyword evidence="1 4" id="KW-0479">Metal-binding</keyword>
<evidence type="ECO:0000256" key="1">
    <source>
        <dbReference type="ARBA" id="ARBA00022723"/>
    </source>
</evidence>
<evidence type="ECO:0000313" key="6">
    <source>
        <dbReference type="EMBL" id="KAJ2689573.1"/>
    </source>
</evidence>
<dbReference type="InterPro" id="IPR032378">
    <property type="entry name" value="ZC3H15/TMA46_C"/>
</dbReference>
<dbReference type="PANTHER" id="PTHR12681">
    <property type="entry name" value="ZINC FINGER-CONTAINING PROTEIN P48ZNF"/>
    <property type="match status" value="1"/>
</dbReference>
<feature type="domain" description="C3H1-type" evidence="5">
    <location>
        <begin position="165"/>
        <end position="203"/>
    </location>
</feature>
<feature type="domain" description="C3H1-type" evidence="5">
    <location>
        <begin position="93"/>
        <end position="120"/>
    </location>
</feature>
<keyword evidence="3 4" id="KW-0862">Zinc</keyword>
<keyword evidence="2 4" id="KW-0863">Zinc-finger</keyword>
<evidence type="ECO:0000256" key="2">
    <source>
        <dbReference type="ARBA" id="ARBA00022771"/>
    </source>
</evidence>
<name>A0A9W8L674_9FUNG</name>
<dbReference type="InterPro" id="IPR036855">
    <property type="entry name" value="Znf_CCCH_sf"/>
</dbReference>
<dbReference type="PANTHER" id="PTHR12681:SF0">
    <property type="entry name" value="ZINC FINGER CCCH DOMAIN-CONTAINING PROTEIN 15"/>
    <property type="match status" value="1"/>
</dbReference>
<dbReference type="PROSITE" id="PS50103">
    <property type="entry name" value="ZF_C3H1"/>
    <property type="match status" value="2"/>
</dbReference>
<evidence type="ECO:0000256" key="4">
    <source>
        <dbReference type="PROSITE-ProRule" id="PRU00723"/>
    </source>
</evidence>
<dbReference type="Proteomes" id="UP001151516">
    <property type="component" value="Unassembled WGS sequence"/>
</dbReference>
<dbReference type="GO" id="GO:0002181">
    <property type="term" value="P:cytoplasmic translation"/>
    <property type="evidence" value="ECO:0007669"/>
    <property type="project" value="TreeGrafter"/>
</dbReference>
<dbReference type="GO" id="GO:0005829">
    <property type="term" value="C:cytosol"/>
    <property type="evidence" value="ECO:0007669"/>
    <property type="project" value="TreeGrafter"/>
</dbReference>
<dbReference type="AlphaFoldDB" id="A0A9W8L674"/>
<proteinExistence type="predicted"/>
<dbReference type="OrthoDB" id="278280at2759"/>
<evidence type="ECO:0000256" key="3">
    <source>
        <dbReference type="ARBA" id="ARBA00022833"/>
    </source>
</evidence>